<reference evidence="2" key="1">
    <citation type="journal article" date="2022" name="Arch. Microbiol.">
        <title>Pseudodesulfovibrio sediminis sp. nov., a mesophilic and neutrophilic sulfate-reducing bacterium isolated from sediment of a brackish lake.</title>
        <authorList>
            <person name="Takahashi A."/>
            <person name="Kojima H."/>
            <person name="Watanabe M."/>
            <person name="Fukui M."/>
        </authorList>
    </citation>
    <scope>NUCLEOTIDE SEQUENCE</scope>
    <source>
        <strain evidence="2">SF6</strain>
    </source>
</reference>
<dbReference type="InterPro" id="IPR001268">
    <property type="entry name" value="NADH_UbQ_OxRdtase_30kDa_su"/>
</dbReference>
<dbReference type="Pfam" id="PF00329">
    <property type="entry name" value="Complex1_30kDa"/>
    <property type="match status" value="1"/>
</dbReference>
<dbReference type="SUPFAM" id="SSF143243">
    <property type="entry name" value="Nqo5-like"/>
    <property type="match status" value="1"/>
</dbReference>
<evidence type="ECO:0000259" key="1">
    <source>
        <dbReference type="Pfam" id="PF00329"/>
    </source>
</evidence>
<evidence type="ECO:0000313" key="2">
    <source>
        <dbReference type="EMBL" id="BCS89918.1"/>
    </source>
</evidence>
<organism evidence="2 3">
    <name type="scientific">Pseudodesulfovibrio sediminis</name>
    <dbReference type="NCBI Taxonomy" id="2810563"/>
    <lineage>
        <taxon>Bacteria</taxon>
        <taxon>Pseudomonadati</taxon>
        <taxon>Thermodesulfobacteriota</taxon>
        <taxon>Desulfovibrionia</taxon>
        <taxon>Desulfovibrionales</taxon>
        <taxon>Desulfovibrionaceae</taxon>
    </lineage>
</organism>
<accession>A0ABM7PA01</accession>
<dbReference type="InterPro" id="IPR037232">
    <property type="entry name" value="NADH_quin_OxRdtase_su_C/D-like"/>
</dbReference>
<sequence length="122" mass="13552">MNAETISLSELGAESARRATEGWRLVTATCVPLKDGDIDLIYHFDRDLVMEQVRLTVARDAELPSLNPDHPGAYLVENEIQDQFGLRFSGLTPDFGGQMFLEPEARLSPMAAYTVVPKKEEA</sequence>
<dbReference type="Gene3D" id="3.30.460.80">
    <property type="entry name" value="NADH:ubiquinone oxidoreductase, 30kDa subunit"/>
    <property type="match status" value="1"/>
</dbReference>
<dbReference type="Proteomes" id="UP001053296">
    <property type="component" value="Chromosome"/>
</dbReference>
<name>A0ABM7PA01_9BACT</name>
<evidence type="ECO:0000313" key="3">
    <source>
        <dbReference type="Proteomes" id="UP001053296"/>
    </source>
</evidence>
<keyword evidence="3" id="KW-1185">Reference proteome</keyword>
<dbReference type="EMBL" id="AP024485">
    <property type="protein sequence ID" value="BCS89918.1"/>
    <property type="molecule type" value="Genomic_DNA"/>
</dbReference>
<gene>
    <name evidence="2" type="ORF">PSDVSF_31600</name>
</gene>
<dbReference type="InterPro" id="IPR012179">
    <property type="entry name" value="NiFe-hyd_3_EchD"/>
</dbReference>
<feature type="domain" description="NADH:ubiquinone oxidoreductase 30kDa subunit" evidence="1">
    <location>
        <begin position="25"/>
        <end position="91"/>
    </location>
</feature>
<dbReference type="RefSeq" id="WP_229591870.1">
    <property type="nucleotide sequence ID" value="NZ_AP024485.1"/>
</dbReference>
<protein>
    <submittedName>
        <fullName evidence="2">Ech hydrogenase subunit EchD</fullName>
    </submittedName>
</protein>
<dbReference type="PIRSF" id="PIRSF036585">
    <property type="entry name" value="EchD"/>
    <property type="match status" value="1"/>
</dbReference>
<proteinExistence type="predicted"/>